<dbReference type="RefSeq" id="WP_066787127.1">
    <property type="nucleotide sequence ID" value="NZ_CP014806.1"/>
</dbReference>
<dbReference type="AlphaFoldDB" id="A0A143HCL7"/>
<dbReference type="InterPro" id="IPR029051">
    <property type="entry name" value="DUF4352"/>
</dbReference>
<dbReference type="Proteomes" id="UP000076021">
    <property type="component" value="Chromosome"/>
</dbReference>
<sequence length="217" mass="24350">MKKLLSMTLICLCFATLTAGCSFQSNSSTDTHVEAASNKDYLKTYQSNPQVTDDRTLLKTGDDITDKRGYAKLESLNLAQKNYKLGDITLTIRDVKKIHLEPTYSMMDYFHVLTQDETFSVVKAFVEITNDSDKSLLFSPVGSLTANTGQKWTFEHDIYLDDITGEIKPHETKKGNIGYVLENGSNPREFTLQTSDIFDNKEQKVAAGTKIILTLPK</sequence>
<dbReference type="EMBL" id="CP014806">
    <property type="protein sequence ID" value="AMW99011.1"/>
    <property type="molecule type" value="Genomic_DNA"/>
</dbReference>
<reference evidence="4" key="2">
    <citation type="submission" date="2016-03" db="EMBL/GenBank/DDBJ databases">
        <authorList>
            <person name="Ploux O."/>
        </authorList>
    </citation>
    <scope>NUCLEOTIDE SEQUENCE [LARGE SCALE GENOMIC DNA]</scope>
    <source>
        <strain evidence="4">PP9</strain>
    </source>
</reference>
<gene>
    <name evidence="3" type="ORF">ATY39_05780</name>
</gene>
<organism evidence="3 4">
    <name type="scientific">Rummeliibacillus stabekisii</name>
    <dbReference type="NCBI Taxonomy" id="241244"/>
    <lineage>
        <taxon>Bacteria</taxon>
        <taxon>Bacillati</taxon>
        <taxon>Bacillota</taxon>
        <taxon>Bacilli</taxon>
        <taxon>Bacillales</taxon>
        <taxon>Caryophanaceae</taxon>
        <taxon>Rummeliibacillus</taxon>
    </lineage>
</organism>
<reference evidence="3 4" key="1">
    <citation type="journal article" date="2016" name="Genome Announc.">
        <title>Whole-Genome Sequence of Rummeliibacillus stabekisii Strain PP9 Isolated from Antarctic Soil.</title>
        <authorList>
            <person name="da Mota F.F."/>
            <person name="Vollu R.E."/>
            <person name="Jurelevicius D."/>
            <person name="Seldin L."/>
        </authorList>
    </citation>
    <scope>NUCLEOTIDE SEQUENCE [LARGE SCALE GENOMIC DNA]</scope>
    <source>
        <strain evidence="3 4">PP9</strain>
    </source>
</reference>
<accession>A0A143HCL7</accession>
<evidence type="ECO:0000313" key="4">
    <source>
        <dbReference type="Proteomes" id="UP000076021"/>
    </source>
</evidence>
<feature type="domain" description="DUF4352" evidence="2">
    <location>
        <begin position="83"/>
        <end position="201"/>
    </location>
</feature>
<feature type="chain" id="PRO_5038879327" description="DUF4352 domain-containing protein" evidence="1">
    <location>
        <begin position="20"/>
        <end position="217"/>
    </location>
</feature>
<dbReference type="KEGG" id="rst:ATY39_05780"/>
<dbReference type="PROSITE" id="PS51257">
    <property type="entry name" value="PROKAR_LIPOPROTEIN"/>
    <property type="match status" value="1"/>
</dbReference>
<evidence type="ECO:0000259" key="2">
    <source>
        <dbReference type="Pfam" id="PF11611"/>
    </source>
</evidence>
<dbReference type="OrthoDB" id="2352213at2"/>
<evidence type="ECO:0000313" key="3">
    <source>
        <dbReference type="EMBL" id="AMW99011.1"/>
    </source>
</evidence>
<evidence type="ECO:0000256" key="1">
    <source>
        <dbReference type="SAM" id="SignalP"/>
    </source>
</evidence>
<protein>
    <recommendedName>
        <fullName evidence="2">DUF4352 domain-containing protein</fullName>
    </recommendedName>
</protein>
<feature type="signal peptide" evidence="1">
    <location>
        <begin position="1"/>
        <end position="19"/>
    </location>
</feature>
<dbReference type="Pfam" id="PF11611">
    <property type="entry name" value="DUF4352"/>
    <property type="match status" value="1"/>
</dbReference>
<name>A0A143HCL7_9BACL</name>
<proteinExistence type="predicted"/>
<keyword evidence="4" id="KW-1185">Reference proteome</keyword>
<keyword evidence="1" id="KW-0732">Signal</keyword>